<evidence type="ECO:0000313" key="3">
    <source>
        <dbReference type="Proteomes" id="UP000006174"/>
    </source>
</evidence>
<evidence type="ECO:0000313" key="2">
    <source>
        <dbReference type="EMBL" id="CCF48595.1"/>
    </source>
</evidence>
<reference evidence="2 3" key="1">
    <citation type="journal article" date="2012" name="Plant Cell">
        <title>Genome comparison of barley and maize smut fungi reveals targeted loss of RNA silencing components and species-specific presence of transposable elements.</title>
        <authorList>
            <person name="Laurie J.D."/>
            <person name="Ali S."/>
            <person name="Linning R."/>
            <person name="Mannhaupt G."/>
            <person name="Wong P."/>
            <person name="Gueldener U."/>
            <person name="Muensterkoetter M."/>
            <person name="Moore R."/>
            <person name="Kahmann R."/>
            <person name="Bakkeren G."/>
            <person name="Schirawski J."/>
        </authorList>
    </citation>
    <scope>NUCLEOTIDE SEQUENCE [LARGE SCALE GENOMIC DNA]</scope>
    <source>
        <strain evidence="3">Uh4875-4</strain>
    </source>
</reference>
<comment type="caution">
    <text evidence="2">The sequence shown here is derived from an EMBL/GenBank/DDBJ whole genome shotgun (WGS) entry which is preliminary data.</text>
</comment>
<dbReference type="HOGENOM" id="CLU_1490081_0_0_1"/>
<protein>
    <submittedName>
        <fullName evidence="2">Uncharacterized protein</fullName>
    </submittedName>
</protein>
<gene>
    <name evidence="2" type="ORF">UHOR_06469</name>
</gene>
<sequence>MRSVTSNTAPALSPKSTLFVEHSTGVPVKAPPHCRVLLVCGLVLPELCVDSFDTAPPPHDLLAGVFDTALLPLTGDSSPDLNPVAPEWTILSHADLSEICHRASTTTDLSEICHRASTTTDLSELCLKSYDLPDPLIPALPSYELDGSSSFLCIQPHDMGEAPIKDEATPSTEKTRGSTKE</sequence>
<feature type="region of interest" description="Disordered" evidence="1">
    <location>
        <begin position="160"/>
        <end position="181"/>
    </location>
</feature>
<name>I2FNV2_USTHO</name>
<proteinExistence type="predicted"/>
<organism evidence="2 3">
    <name type="scientific">Ustilago hordei</name>
    <name type="common">Barley covered smut fungus</name>
    <dbReference type="NCBI Taxonomy" id="120017"/>
    <lineage>
        <taxon>Eukaryota</taxon>
        <taxon>Fungi</taxon>
        <taxon>Dikarya</taxon>
        <taxon>Basidiomycota</taxon>
        <taxon>Ustilaginomycotina</taxon>
        <taxon>Ustilaginomycetes</taxon>
        <taxon>Ustilaginales</taxon>
        <taxon>Ustilaginaceae</taxon>
        <taxon>Ustilago</taxon>
    </lineage>
</organism>
<dbReference type="EMBL" id="CAGI01000136">
    <property type="protein sequence ID" value="CCF48595.1"/>
    <property type="molecule type" value="Genomic_DNA"/>
</dbReference>
<evidence type="ECO:0000256" key="1">
    <source>
        <dbReference type="SAM" id="MobiDB-lite"/>
    </source>
</evidence>
<accession>I2FNV2</accession>
<dbReference type="Proteomes" id="UP000006174">
    <property type="component" value="Unassembled WGS sequence"/>
</dbReference>
<dbReference type="AlphaFoldDB" id="I2FNV2"/>
<keyword evidence="3" id="KW-1185">Reference proteome</keyword>